<protein>
    <submittedName>
        <fullName evidence="1">Uncharacterized protein</fullName>
    </submittedName>
</protein>
<reference evidence="1 2" key="1">
    <citation type="submission" date="2020-08" db="EMBL/GenBank/DDBJ databases">
        <authorList>
            <person name="Koutsovoulos G."/>
            <person name="Danchin GJ E."/>
        </authorList>
    </citation>
    <scope>NUCLEOTIDE SEQUENCE [LARGE SCALE GENOMIC DNA]</scope>
</reference>
<dbReference type="InterPro" id="IPR027417">
    <property type="entry name" value="P-loop_NTPase"/>
</dbReference>
<dbReference type="OrthoDB" id="442176at2759"/>
<name>A0A6V7V678_MELEN</name>
<dbReference type="Proteomes" id="UP000580250">
    <property type="component" value="Unassembled WGS sequence"/>
</dbReference>
<gene>
    <name evidence="1" type="ORF">MENT_LOCUS21874</name>
</gene>
<dbReference type="EMBL" id="CAJEWN010000169">
    <property type="protein sequence ID" value="CAD2170465.1"/>
    <property type="molecule type" value="Genomic_DNA"/>
</dbReference>
<dbReference type="SUPFAM" id="SSF52540">
    <property type="entry name" value="P-loop containing nucleoside triphosphate hydrolases"/>
    <property type="match status" value="1"/>
</dbReference>
<organism evidence="1 2">
    <name type="scientific">Meloidogyne enterolobii</name>
    <name type="common">Root-knot nematode worm</name>
    <name type="synonym">Meloidogyne mayaguensis</name>
    <dbReference type="NCBI Taxonomy" id="390850"/>
    <lineage>
        <taxon>Eukaryota</taxon>
        <taxon>Metazoa</taxon>
        <taxon>Ecdysozoa</taxon>
        <taxon>Nematoda</taxon>
        <taxon>Chromadorea</taxon>
        <taxon>Rhabditida</taxon>
        <taxon>Tylenchina</taxon>
        <taxon>Tylenchomorpha</taxon>
        <taxon>Tylenchoidea</taxon>
        <taxon>Meloidogynidae</taxon>
        <taxon>Meloidogyninae</taxon>
        <taxon>Meloidogyne</taxon>
    </lineage>
</organism>
<accession>A0A6V7V678</accession>
<proteinExistence type="predicted"/>
<evidence type="ECO:0000313" key="2">
    <source>
        <dbReference type="Proteomes" id="UP000580250"/>
    </source>
</evidence>
<dbReference type="Gene3D" id="3.40.50.300">
    <property type="entry name" value="P-loop containing nucleotide triphosphate hydrolases"/>
    <property type="match status" value="1"/>
</dbReference>
<evidence type="ECO:0000313" key="1">
    <source>
        <dbReference type="EMBL" id="CAD2170465.1"/>
    </source>
</evidence>
<sequence>MAAVLNKDLPIIFIVGSPGCGKTTQCNLIAKKIWIYSFKFL</sequence>
<comment type="caution">
    <text evidence="1">The sequence shown here is derived from an EMBL/GenBank/DDBJ whole genome shotgun (WGS) entry which is preliminary data.</text>
</comment>
<dbReference type="AlphaFoldDB" id="A0A6V7V678"/>